<dbReference type="PANTHER" id="PTHR33693:SF1">
    <property type="entry name" value="TYPE-4 URACIL-DNA GLYCOSYLASE"/>
    <property type="match status" value="1"/>
</dbReference>
<evidence type="ECO:0000256" key="4">
    <source>
        <dbReference type="ARBA" id="ARBA00019403"/>
    </source>
</evidence>
<evidence type="ECO:0000259" key="12">
    <source>
        <dbReference type="SMART" id="SM00986"/>
    </source>
</evidence>
<dbReference type="GO" id="GO:0004844">
    <property type="term" value="F:uracil DNA N-glycosylase activity"/>
    <property type="evidence" value="ECO:0007669"/>
    <property type="project" value="UniProtKB-EC"/>
</dbReference>
<keyword evidence="6" id="KW-0479">Metal-binding</keyword>
<evidence type="ECO:0000256" key="2">
    <source>
        <dbReference type="ARBA" id="ARBA00006521"/>
    </source>
</evidence>
<evidence type="ECO:0000313" key="13">
    <source>
        <dbReference type="EMBL" id="OGC80053.1"/>
    </source>
</evidence>
<keyword evidence="7" id="KW-0227">DNA damage</keyword>
<dbReference type="GO" id="GO:0006281">
    <property type="term" value="P:DNA repair"/>
    <property type="evidence" value="ECO:0007669"/>
    <property type="project" value="UniProtKB-KW"/>
</dbReference>
<reference evidence="13 14" key="1">
    <citation type="journal article" date="2016" name="Nat. Commun.">
        <title>Thousands of microbial genomes shed light on interconnected biogeochemical processes in an aquifer system.</title>
        <authorList>
            <person name="Anantharaman K."/>
            <person name="Brown C.T."/>
            <person name="Hug L.A."/>
            <person name="Sharon I."/>
            <person name="Castelle C.J."/>
            <person name="Probst A.J."/>
            <person name="Thomas B.C."/>
            <person name="Singh A."/>
            <person name="Wilkins M.J."/>
            <person name="Karaoz U."/>
            <person name="Brodie E.L."/>
            <person name="Williams K.H."/>
            <person name="Hubbard S.S."/>
            <person name="Banfield J.F."/>
        </authorList>
    </citation>
    <scope>NUCLEOTIDE SEQUENCE [LARGE SCALE GENOMIC DNA]</scope>
</reference>
<dbReference type="EC" id="3.2.2.27" evidence="3"/>
<evidence type="ECO:0000256" key="5">
    <source>
        <dbReference type="ARBA" id="ARBA00022485"/>
    </source>
</evidence>
<evidence type="ECO:0000256" key="10">
    <source>
        <dbReference type="ARBA" id="ARBA00023014"/>
    </source>
</evidence>
<dbReference type="CDD" id="cd10030">
    <property type="entry name" value="UDG-F4_TTUDGA_SPO1dp_like"/>
    <property type="match status" value="1"/>
</dbReference>
<keyword evidence="9" id="KW-0408">Iron</keyword>
<dbReference type="PANTHER" id="PTHR33693">
    <property type="entry name" value="TYPE-5 URACIL-DNA GLYCOSYLASE"/>
    <property type="match status" value="1"/>
</dbReference>
<keyword evidence="11" id="KW-0234">DNA repair</keyword>
<evidence type="ECO:0000256" key="3">
    <source>
        <dbReference type="ARBA" id="ARBA00012030"/>
    </source>
</evidence>
<proteinExistence type="inferred from homology"/>
<dbReference type="Gene3D" id="3.40.470.10">
    <property type="entry name" value="Uracil-DNA glycosylase-like domain"/>
    <property type="match status" value="1"/>
</dbReference>
<protein>
    <recommendedName>
        <fullName evidence="4">Type-4 uracil-DNA glycosylase</fullName>
        <ecNumber evidence="3">3.2.2.27</ecNumber>
    </recommendedName>
</protein>
<comment type="similarity">
    <text evidence="2">Belongs to the uracil-DNA glycosylase (UDG) superfamily. Type 4 (UDGa) family.</text>
</comment>
<dbReference type="InterPro" id="IPR005122">
    <property type="entry name" value="Uracil-DNA_glycosylase-like"/>
</dbReference>
<accession>A0A1F4XFZ2</accession>
<evidence type="ECO:0000256" key="8">
    <source>
        <dbReference type="ARBA" id="ARBA00022801"/>
    </source>
</evidence>
<comment type="catalytic activity">
    <reaction evidence="1">
        <text>Hydrolyzes single-stranded DNA or mismatched double-stranded DNA and polynucleotides, releasing free uracil.</text>
        <dbReference type="EC" id="3.2.2.27"/>
    </reaction>
</comment>
<keyword evidence="10" id="KW-0411">Iron-sulfur</keyword>
<dbReference type="Pfam" id="PF03167">
    <property type="entry name" value="UDG"/>
    <property type="match status" value="1"/>
</dbReference>
<dbReference type="STRING" id="1797243.A2943_01575"/>
<organism evidence="13 14">
    <name type="scientific">Candidatus Adlerbacteria bacterium RIFCSPLOWO2_01_FULL_51_16</name>
    <dbReference type="NCBI Taxonomy" id="1797243"/>
    <lineage>
        <taxon>Bacteria</taxon>
        <taxon>Candidatus Adleribacteriota</taxon>
    </lineage>
</organism>
<dbReference type="AlphaFoldDB" id="A0A1F4XFZ2"/>
<evidence type="ECO:0000256" key="6">
    <source>
        <dbReference type="ARBA" id="ARBA00022723"/>
    </source>
</evidence>
<keyword evidence="5" id="KW-0004">4Fe-4S</keyword>
<gene>
    <name evidence="13" type="ORF">A2943_01575</name>
</gene>
<dbReference type="SMART" id="SM00986">
    <property type="entry name" value="UDG"/>
    <property type="match status" value="1"/>
</dbReference>
<dbReference type="SUPFAM" id="SSF52141">
    <property type="entry name" value="Uracil-DNA glycosylase-like"/>
    <property type="match status" value="1"/>
</dbReference>
<evidence type="ECO:0000313" key="14">
    <source>
        <dbReference type="Proteomes" id="UP000176185"/>
    </source>
</evidence>
<dbReference type="EMBL" id="MEWX01000030">
    <property type="protein sequence ID" value="OGC80053.1"/>
    <property type="molecule type" value="Genomic_DNA"/>
</dbReference>
<name>A0A1F4XFZ2_9BACT</name>
<sequence>MSKFEAMKKIRDEVVALKESSLYDYRTSNGYHAVLGEGSHDSHIMFVGEAPGKNEAKMGRPFVGAAGKLLDQMLAANNIPRESVYITNIVKDRPPENRDPLPSEIEMYGPFLDRQIDTIRPKVIAPLGRFSYGYIMNKFDATMFLEPISKAHGKIFDASASYGPIKIIPLYHPAAAIYNQHLKETLFKDFEILKQFT</sequence>
<feature type="domain" description="Uracil-DNA glycosylase-like" evidence="12">
    <location>
        <begin position="35"/>
        <end position="191"/>
    </location>
</feature>
<evidence type="ECO:0000256" key="7">
    <source>
        <dbReference type="ARBA" id="ARBA00022763"/>
    </source>
</evidence>
<evidence type="ECO:0000256" key="1">
    <source>
        <dbReference type="ARBA" id="ARBA00001400"/>
    </source>
</evidence>
<dbReference type="GO" id="GO:0051539">
    <property type="term" value="F:4 iron, 4 sulfur cluster binding"/>
    <property type="evidence" value="ECO:0007669"/>
    <property type="project" value="UniProtKB-KW"/>
</dbReference>
<dbReference type="InterPro" id="IPR036895">
    <property type="entry name" value="Uracil-DNA_glycosylase-like_sf"/>
</dbReference>
<comment type="caution">
    <text evidence="13">The sequence shown here is derived from an EMBL/GenBank/DDBJ whole genome shotgun (WGS) entry which is preliminary data.</text>
</comment>
<dbReference type="InterPro" id="IPR005273">
    <property type="entry name" value="Ura-DNA_glyco_family4"/>
</dbReference>
<keyword evidence="8" id="KW-0378">Hydrolase</keyword>
<evidence type="ECO:0000256" key="9">
    <source>
        <dbReference type="ARBA" id="ARBA00023004"/>
    </source>
</evidence>
<dbReference type="GO" id="GO:0046872">
    <property type="term" value="F:metal ion binding"/>
    <property type="evidence" value="ECO:0007669"/>
    <property type="project" value="UniProtKB-KW"/>
</dbReference>
<evidence type="ECO:0000256" key="11">
    <source>
        <dbReference type="ARBA" id="ARBA00023204"/>
    </source>
</evidence>
<dbReference type="SMART" id="SM00987">
    <property type="entry name" value="UreE_C"/>
    <property type="match status" value="1"/>
</dbReference>
<dbReference type="InterPro" id="IPR051536">
    <property type="entry name" value="UDG_Type-4/5"/>
</dbReference>
<dbReference type="Proteomes" id="UP000176185">
    <property type="component" value="Unassembled WGS sequence"/>
</dbReference>
<dbReference type="NCBIfam" id="TIGR00758">
    <property type="entry name" value="UDG_fam4"/>
    <property type="match status" value="1"/>
</dbReference>